<dbReference type="PROSITE" id="PS52016">
    <property type="entry name" value="TONB_DEPENDENT_REC_3"/>
    <property type="match status" value="1"/>
</dbReference>
<evidence type="ECO:0000259" key="11">
    <source>
        <dbReference type="Pfam" id="PF07715"/>
    </source>
</evidence>
<dbReference type="SUPFAM" id="SSF56935">
    <property type="entry name" value="Porins"/>
    <property type="match status" value="1"/>
</dbReference>
<dbReference type="GO" id="GO:0006826">
    <property type="term" value="P:iron ion transport"/>
    <property type="evidence" value="ECO:0007669"/>
    <property type="project" value="UniProtKB-KW"/>
</dbReference>
<accession>A0A3B0SMB7</accession>
<name>A0A3B0SMB7_9ZZZZ</name>
<dbReference type="Gene3D" id="2.40.170.20">
    <property type="entry name" value="TonB-dependent receptor, beta-barrel domain"/>
    <property type="match status" value="1"/>
</dbReference>
<dbReference type="PANTHER" id="PTHR32552:SF81">
    <property type="entry name" value="TONB-DEPENDENT OUTER MEMBRANE RECEPTOR"/>
    <property type="match status" value="1"/>
</dbReference>
<evidence type="ECO:0000256" key="4">
    <source>
        <dbReference type="ARBA" id="ARBA00022692"/>
    </source>
</evidence>
<dbReference type="InterPro" id="IPR036942">
    <property type="entry name" value="Beta-barrel_TonB_sf"/>
</dbReference>
<keyword evidence="8" id="KW-0472">Membrane</keyword>
<evidence type="ECO:0000256" key="8">
    <source>
        <dbReference type="ARBA" id="ARBA00023136"/>
    </source>
</evidence>
<keyword evidence="12" id="KW-0675">Receptor</keyword>
<feature type="domain" description="TonB-dependent receptor plug" evidence="11">
    <location>
        <begin position="123"/>
        <end position="230"/>
    </location>
</feature>
<dbReference type="EMBL" id="UOEH01000580">
    <property type="protein sequence ID" value="VAW07411.1"/>
    <property type="molecule type" value="Genomic_DNA"/>
</dbReference>
<evidence type="ECO:0000256" key="7">
    <source>
        <dbReference type="ARBA" id="ARBA00023077"/>
    </source>
</evidence>
<dbReference type="AlphaFoldDB" id="A0A3B0SMB7"/>
<organism evidence="12">
    <name type="scientific">hydrothermal vent metagenome</name>
    <dbReference type="NCBI Taxonomy" id="652676"/>
    <lineage>
        <taxon>unclassified sequences</taxon>
        <taxon>metagenomes</taxon>
        <taxon>ecological metagenomes</taxon>
    </lineage>
</organism>
<dbReference type="InterPro" id="IPR039426">
    <property type="entry name" value="TonB-dep_rcpt-like"/>
</dbReference>
<dbReference type="InterPro" id="IPR012910">
    <property type="entry name" value="Plug_dom"/>
</dbReference>
<evidence type="ECO:0000256" key="6">
    <source>
        <dbReference type="ARBA" id="ARBA00023065"/>
    </source>
</evidence>
<keyword evidence="4" id="KW-0812">Transmembrane</keyword>
<keyword evidence="6" id="KW-0406">Ion transport</keyword>
<keyword evidence="5" id="KW-0408">Iron</keyword>
<dbReference type="PANTHER" id="PTHR32552">
    <property type="entry name" value="FERRICHROME IRON RECEPTOR-RELATED"/>
    <property type="match status" value="1"/>
</dbReference>
<evidence type="ECO:0000259" key="10">
    <source>
        <dbReference type="Pfam" id="PF00593"/>
    </source>
</evidence>
<dbReference type="Pfam" id="PF00593">
    <property type="entry name" value="TonB_dep_Rec_b-barrel"/>
    <property type="match status" value="1"/>
</dbReference>
<keyword evidence="7" id="KW-0798">TonB box</keyword>
<sequence>MVSGPLAVYAAEPTPPTQYQIPAMSLREALTNLAEIARISIAYNGANIENYRSGYVLNAANTADALEIILSRTPFSFEFTGDHTVKLIPRVADHVKQMAPAKTPTAQPDLILVTATKREAYTQKLPVSISTIDGRTLSRWGMRNFNALAPKLAGVSFTNLGPSRNKIFLRGISDGAFADRTQSTVGVYLDETRVIFNDTNPDIRLIDLERIEVVRGPQGTLYGDGSVGGIYRIITKKPALDEYAGYLRASGSVTEGGGSNGTIDGAINLPLAPDRFGLRISGYRESASGYIDNVGTGEENINDSNIFGGRVAGRLKLAENWTLDGAANLQTVDLADSQYIFSNLGGLRRATSAREPYRDDIKIYSLTLRGDIAGARITSSTAFVQRDVKTTFDATAALPVLINDTSAEGFFETSSNIETFTHETRIVSDQDGDFDWLAGVFVARRDEKLFSRLITNNLTPTELAFFSNRNDGVDETALFGEASVYILDKVKFTAGLRWSRTEYDIDVASGGIANTGVDGLVNSRKRSSFSPKIAISYQYSDDILFYTQASQGSRIGGFNVNTPLEAITDLGPNDSVTVFESDTLWNTEIGLKSSWLDNNVIFNAAVFYVFWTEIQTDQILPSGFSFITNAGQARNLGVEAELTARPFPNVELSSAFFWNNPELTEANPFLGADAGDKLPNIAALSASAGATIEFPIAGKWNGLLAADYSYVGESFLTFAEDIAPTMGDYHVGNVRLTAQLNNLRTGVYVDNVWNTRGNTFAFGNPFSLANQPQETPLRPRTIGVFLEKQF</sequence>
<protein>
    <submittedName>
        <fullName evidence="12">TonB-dependent receptor</fullName>
    </submittedName>
</protein>
<feature type="domain" description="TonB-dependent receptor-like beta-barrel" evidence="10">
    <location>
        <begin position="293"/>
        <end position="752"/>
    </location>
</feature>
<evidence type="ECO:0000256" key="3">
    <source>
        <dbReference type="ARBA" id="ARBA00022496"/>
    </source>
</evidence>
<keyword evidence="3" id="KW-0410">Iron transport</keyword>
<proteinExistence type="predicted"/>
<evidence type="ECO:0000256" key="2">
    <source>
        <dbReference type="ARBA" id="ARBA00022448"/>
    </source>
</evidence>
<keyword evidence="2" id="KW-0813">Transport</keyword>
<comment type="subcellular location">
    <subcellularLocation>
        <location evidence="1">Cell outer membrane</location>
        <topology evidence="1">Multi-pass membrane protein</topology>
    </subcellularLocation>
</comment>
<dbReference type="Gene3D" id="3.55.50.30">
    <property type="match status" value="1"/>
</dbReference>
<dbReference type="GO" id="GO:0009279">
    <property type="term" value="C:cell outer membrane"/>
    <property type="evidence" value="ECO:0007669"/>
    <property type="project" value="UniProtKB-SubCell"/>
</dbReference>
<evidence type="ECO:0000256" key="9">
    <source>
        <dbReference type="ARBA" id="ARBA00023237"/>
    </source>
</evidence>
<evidence type="ECO:0000313" key="12">
    <source>
        <dbReference type="EMBL" id="VAW07411.1"/>
    </source>
</evidence>
<evidence type="ECO:0000256" key="1">
    <source>
        <dbReference type="ARBA" id="ARBA00004571"/>
    </source>
</evidence>
<keyword evidence="9" id="KW-0998">Cell outer membrane</keyword>
<evidence type="ECO:0000256" key="5">
    <source>
        <dbReference type="ARBA" id="ARBA00023004"/>
    </source>
</evidence>
<dbReference type="InterPro" id="IPR000531">
    <property type="entry name" value="Beta-barrel_TonB"/>
</dbReference>
<dbReference type="Pfam" id="PF07715">
    <property type="entry name" value="Plug"/>
    <property type="match status" value="1"/>
</dbReference>
<gene>
    <name evidence="12" type="ORF">MNBD_ALPHA05-135</name>
</gene>
<reference evidence="12" key="1">
    <citation type="submission" date="2018-06" db="EMBL/GenBank/DDBJ databases">
        <authorList>
            <person name="Zhirakovskaya E."/>
        </authorList>
    </citation>
    <scope>NUCLEOTIDE SEQUENCE</scope>
</reference>